<name>A0A942I8K3_9HYPH</name>
<dbReference type="PRINTS" id="PR00919">
    <property type="entry name" value="THERMOPTASE"/>
</dbReference>
<dbReference type="Gene3D" id="3.40.1830.10">
    <property type="entry name" value="Thermophilic metalloprotease (M29)"/>
    <property type="match status" value="1"/>
</dbReference>
<keyword evidence="5 10" id="KW-0031">Aminopeptidase</keyword>
<dbReference type="SUPFAM" id="SSF144052">
    <property type="entry name" value="Thermophilic metalloprotease-like"/>
    <property type="match status" value="1"/>
</dbReference>
<keyword evidence="6" id="KW-0645">Protease</keyword>
<gene>
    <name evidence="10" type="ORF">KEU06_06730</name>
</gene>
<sequence length="420" mass="45322">MTSHPGTLSASIDPVKLDRLAEVAVKVGLQLQPGQDLVLTAPVAALPLVRRIAEHAYRAGAGLVTPFFADEEITLSRFRDARDESFDRAPGWLYEGMAKAYENNAARLAIVGEDPMLLSAQDPNKVARANKANSIAYQPALKKIAGFDINWNIVSYPTSSWARLVFPGDSEDVAVAKLAEAIFAASHADVDDPIAAWGDHNAALQRRTRWLNQQRFPALHFSGPGTDLTVGLADGHEWEGGASIAKNGVTCNANIPSEEVFTTPHAMRTSGTVVSTKPLSHQGTLIENIAVRFEEGRIVEAKATRGEEVLKKVLDTDEGARRLGEVALVPNSSPISQSGLLFYNTLFDENAASHIALGQCYSKCFIDGDKLTPEQIAAQGGNKSFIHIDWMIGSDQIDVDGIGADGSRVPVMRKGEWVSE</sequence>
<dbReference type="PANTHER" id="PTHR34448:SF3">
    <property type="entry name" value="AMINOPEPTIDASE AMPS"/>
    <property type="match status" value="1"/>
</dbReference>
<dbReference type="Pfam" id="PF02073">
    <property type="entry name" value="Peptidase_M29"/>
    <property type="match status" value="1"/>
</dbReference>
<organism evidence="10 11">
    <name type="scientific">Pseudaminobacter soli</name>
    <name type="common">ex Zhang et al. 2022</name>
    <dbReference type="NCBI Taxonomy" id="2831468"/>
    <lineage>
        <taxon>Bacteria</taxon>
        <taxon>Pseudomonadati</taxon>
        <taxon>Pseudomonadota</taxon>
        <taxon>Alphaproteobacteria</taxon>
        <taxon>Hyphomicrobiales</taxon>
        <taxon>Phyllobacteriaceae</taxon>
        <taxon>Pseudaminobacter</taxon>
    </lineage>
</organism>
<comment type="similarity">
    <text evidence="4">Belongs to the peptidase M29 family.</text>
</comment>
<reference evidence="10" key="1">
    <citation type="submission" date="2021-04" db="EMBL/GenBank/DDBJ databases">
        <title>Pseudaminobacter soli sp. nov., isolated from paddy soil contaminated by heavy metals.</title>
        <authorList>
            <person name="Zhang K."/>
        </authorList>
    </citation>
    <scope>NUCLEOTIDE SEQUENCE</scope>
    <source>
        <strain evidence="10">19-2017</strain>
    </source>
</reference>
<evidence type="ECO:0000256" key="9">
    <source>
        <dbReference type="ARBA" id="ARBA00023049"/>
    </source>
</evidence>
<dbReference type="GO" id="GO:0046872">
    <property type="term" value="F:metal ion binding"/>
    <property type="evidence" value="ECO:0007669"/>
    <property type="project" value="UniProtKB-KW"/>
</dbReference>
<evidence type="ECO:0000256" key="8">
    <source>
        <dbReference type="ARBA" id="ARBA00022801"/>
    </source>
</evidence>
<evidence type="ECO:0000256" key="5">
    <source>
        <dbReference type="ARBA" id="ARBA00022438"/>
    </source>
</evidence>
<dbReference type="EMBL" id="JAGWCR010000003">
    <property type="protein sequence ID" value="MBS3648321.1"/>
    <property type="molecule type" value="Genomic_DNA"/>
</dbReference>
<comment type="caution">
    <text evidence="10">The sequence shown here is derived from an EMBL/GenBank/DDBJ whole genome shotgun (WGS) entry which is preliminary data.</text>
</comment>
<dbReference type="RefSeq" id="WP_188253882.1">
    <property type="nucleotide sequence ID" value="NZ_JABVCF010000003.1"/>
</dbReference>
<dbReference type="GO" id="GO:0008237">
    <property type="term" value="F:metallopeptidase activity"/>
    <property type="evidence" value="ECO:0007669"/>
    <property type="project" value="UniProtKB-KW"/>
</dbReference>
<comment type="cofactor">
    <cofactor evidence="3">
        <name>Zn(2+)</name>
        <dbReference type="ChEBI" id="CHEBI:29105"/>
    </cofactor>
</comment>
<dbReference type="PANTHER" id="PTHR34448">
    <property type="entry name" value="AMINOPEPTIDASE"/>
    <property type="match status" value="1"/>
</dbReference>
<accession>A0A942I8K3</accession>
<dbReference type="Proteomes" id="UP000680348">
    <property type="component" value="Unassembled WGS sequence"/>
</dbReference>
<dbReference type="InterPro" id="IPR000787">
    <property type="entry name" value="Peptidase_M29"/>
</dbReference>
<evidence type="ECO:0000256" key="3">
    <source>
        <dbReference type="ARBA" id="ARBA00001947"/>
    </source>
</evidence>
<dbReference type="InterPro" id="IPR052170">
    <property type="entry name" value="M29_Exopeptidase"/>
</dbReference>
<protein>
    <submittedName>
        <fullName evidence="10">Aminopeptidase</fullName>
    </submittedName>
</protein>
<dbReference type="AlphaFoldDB" id="A0A942I8K3"/>
<evidence type="ECO:0000256" key="2">
    <source>
        <dbReference type="ARBA" id="ARBA00001946"/>
    </source>
</evidence>
<keyword evidence="9" id="KW-0482">Metalloprotease</keyword>
<dbReference type="InterPro" id="IPR035097">
    <property type="entry name" value="M29_N-terminal"/>
</dbReference>
<evidence type="ECO:0000256" key="7">
    <source>
        <dbReference type="ARBA" id="ARBA00022723"/>
    </source>
</evidence>
<comment type="cofactor">
    <cofactor evidence="2">
        <name>Mg(2+)</name>
        <dbReference type="ChEBI" id="CHEBI:18420"/>
    </cofactor>
</comment>
<dbReference type="GO" id="GO:0006508">
    <property type="term" value="P:proteolysis"/>
    <property type="evidence" value="ECO:0007669"/>
    <property type="project" value="UniProtKB-KW"/>
</dbReference>
<evidence type="ECO:0000256" key="6">
    <source>
        <dbReference type="ARBA" id="ARBA00022670"/>
    </source>
</evidence>
<comment type="cofactor">
    <cofactor evidence="1">
        <name>Co(2+)</name>
        <dbReference type="ChEBI" id="CHEBI:48828"/>
    </cofactor>
</comment>
<proteinExistence type="inferred from homology"/>
<evidence type="ECO:0000313" key="11">
    <source>
        <dbReference type="Proteomes" id="UP000680348"/>
    </source>
</evidence>
<keyword evidence="7" id="KW-0479">Metal-binding</keyword>
<evidence type="ECO:0000256" key="1">
    <source>
        <dbReference type="ARBA" id="ARBA00001941"/>
    </source>
</evidence>
<evidence type="ECO:0000313" key="10">
    <source>
        <dbReference type="EMBL" id="MBS3648321.1"/>
    </source>
</evidence>
<keyword evidence="11" id="KW-1185">Reference proteome</keyword>
<evidence type="ECO:0000256" key="4">
    <source>
        <dbReference type="ARBA" id="ARBA00008236"/>
    </source>
</evidence>
<dbReference type="GO" id="GO:0004177">
    <property type="term" value="F:aminopeptidase activity"/>
    <property type="evidence" value="ECO:0007669"/>
    <property type="project" value="UniProtKB-KW"/>
</dbReference>
<keyword evidence="8" id="KW-0378">Hydrolase</keyword>